<dbReference type="Proteomes" id="UP001597163">
    <property type="component" value="Unassembled WGS sequence"/>
</dbReference>
<dbReference type="PANTHER" id="PTHR22916">
    <property type="entry name" value="GLYCOSYLTRANSFERASE"/>
    <property type="match status" value="1"/>
</dbReference>
<dbReference type="InterPro" id="IPR029044">
    <property type="entry name" value="Nucleotide-diphossugar_trans"/>
</dbReference>
<reference evidence="3" key="1">
    <citation type="journal article" date="2019" name="Int. J. Syst. Evol. Microbiol.">
        <title>The Global Catalogue of Microorganisms (GCM) 10K type strain sequencing project: providing services to taxonomists for standard genome sequencing and annotation.</title>
        <authorList>
            <consortium name="The Broad Institute Genomics Platform"/>
            <consortium name="The Broad Institute Genome Sequencing Center for Infectious Disease"/>
            <person name="Wu L."/>
            <person name="Ma J."/>
        </authorList>
    </citation>
    <scope>NUCLEOTIDE SEQUENCE [LARGE SCALE GENOMIC DNA]</scope>
    <source>
        <strain evidence="3">CCUG 63246</strain>
    </source>
</reference>
<proteinExistence type="predicted"/>
<comment type="caution">
    <text evidence="2">The sequence shown here is derived from an EMBL/GenBank/DDBJ whole genome shotgun (WGS) entry which is preliminary data.</text>
</comment>
<protein>
    <submittedName>
        <fullName evidence="2">Glycosyltransferase family 2 protein</fullName>
    </submittedName>
</protein>
<dbReference type="Gene3D" id="3.90.550.10">
    <property type="entry name" value="Spore Coat Polysaccharide Biosynthesis Protein SpsA, Chain A"/>
    <property type="match status" value="1"/>
</dbReference>
<sequence length="309" mass="36738">MITASVHLITYNNEEHIEETILSILKQKVEFNYEIIVGDDCSTDNTLNIINQYKKNHPQLFKVKKNETQLGILRNFKTTLDRCQGHYIFDIAGDDILKHEYTLQKMINVLNTDSSLGFVDSGFDKLTVENKSIRKYNNKKHIVASKEVYKEKVLLGQVAPIGICYNRNHLYKYVDFDSYIDMGITIEDYPILVDLIMNTNFDMIKESLHIYRVHDNSYSHKRTFESHYFLKNQMKRLFDYFSEKYQYDNNLIKTFNKDYFKELLFLSGYFEEKQLGKETFKKIESKNIRDYIHFLASQSPFFRKLVSML</sequence>
<dbReference type="InterPro" id="IPR001173">
    <property type="entry name" value="Glyco_trans_2-like"/>
</dbReference>
<evidence type="ECO:0000313" key="3">
    <source>
        <dbReference type="Proteomes" id="UP001597163"/>
    </source>
</evidence>
<dbReference type="SUPFAM" id="SSF53448">
    <property type="entry name" value="Nucleotide-diphospho-sugar transferases"/>
    <property type="match status" value="1"/>
</dbReference>
<dbReference type="PANTHER" id="PTHR22916:SF3">
    <property type="entry name" value="UDP-GLCNAC:BETAGAL BETA-1,3-N-ACETYLGLUCOSAMINYLTRANSFERASE-LIKE PROTEIN 1"/>
    <property type="match status" value="1"/>
</dbReference>
<dbReference type="EMBL" id="JBHTLJ010000005">
    <property type="protein sequence ID" value="MFD1163876.1"/>
    <property type="molecule type" value="Genomic_DNA"/>
</dbReference>
<organism evidence="2 3">
    <name type="scientific">Hwangdonia seohaensis</name>
    <dbReference type="NCBI Taxonomy" id="1240727"/>
    <lineage>
        <taxon>Bacteria</taxon>
        <taxon>Pseudomonadati</taxon>
        <taxon>Bacteroidota</taxon>
        <taxon>Flavobacteriia</taxon>
        <taxon>Flavobacteriales</taxon>
        <taxon>Flavobacteriaceae</taxon>
        <taxon>Hwangdonia</taxon>
    </lineage>
</organism>
<evidence type="ECO:0000313" key="2">
    <source>
        <dbReference type="EMBL" id="MFD1163876.1"/>
    </source>
</evidence>
<dbReference type="RefSeq" id="WP_311942585.1">
    <property type="nucleotide sequence ID" value="NZ_JAVSCK010000005.1"/>
</dbReference>
<evidence type="ECO:0000259" key="1">
    <source>
        <dbReference type="Pfam" id="PF00535"/>
    </source>
</evidence>
<accession>A0ABW3RFP7</accession>
<name>A0ABW3RFP7_9FLAO</name>
<feature type="domain" description="Glycosyltransferase 2-like" evidence="1">
    <location>
        <begin position="5"/>
        <end position="135"/>
    </location>
</feature>
<dbReference type="Pfam" id="PF00535">
    <property type="entry name" value="Glycos_transf_2"/>
    <property type="match status" value="1"/>
</dbReference>
<gene>
    <name evidence="2" type="ORF">ACFQ2E_15710</name>
</gene>
<keyword evidence="3" id="KW-1185">Reference proteome</keyword>